<dbReference type="OrthoDB" id="441728at2759"/>
<feature type="domain" description="Tyrosine-protein kinase ephrin type A/B receptor-like" evidence="2">
    <location>
        <begin position="428"/>
        <end position="469"/>
    </location>
</feature>
<dbReference type="InterPro" id="IPR011641">
    <property type="entry name" value="Tyr-kin_ephrin_A/B_rcpt-like"/>
</dbReference>
<feature type="transmembrane region" description="Helical" evidence="1">
    <location>
        <begin position="715"/>
        <end position="735"/>
    </location>
</feature>
<dbReference type="SMART" id="SM01411">
    <property type="entry name" value="Ephrin_rec_like"/>
    <property type="match status" value="2"/>
</dbReference>
<proteinExistence type="predicted"/>
<organism evidence="3">
    <name type="scientific">Cladocopium goreaui</name>
    <dbReference type="NCBI Taxonomy" id="2562237"/>
    <lineage>
        <taxon>Eukaryota</taxon>
        <taxon>Sar</taxon>
        <taxon>Alveolata</taxon>
        <taxon>Dinophyceae</taxon>
        <taxon>Suessiales</taxon>
        <taxon>Symbiodiniaceae</taxon>
        <taxon>Cladocopium</taxon>
    </lineage>
</organism>
<keyword evidence="5" id="KW-1185">Reference proteome</keyword>
<evidence type="ECO:0000313" key="5">
    <source>
        <dbReference type="Proteomes" id="UP001152797"/>
    </source>
</evidence>
<dbReference type="AlphaFoldDB" id="A0A9P1G7S3"/>
<keyword evidence="4" id="KW-0675">Receptor</keyword>
<keyword evidence="1" id="KW-0812">Transmembrane</keyword>
<dbReference type="SUPFAM" id="SSF57184">
    <property type="entry name" value="Growth factor receptor domain"/>
    <property type="match status" value="1"/>
</dbReference>
<dbReference type="GO" id="GO:0016301">
    <property type="term" value="F:kinase activity"/>
    <property type="evidence" value="ECO:0007669"/>
    <property type="project" value="UniProtKB-KW"/>
</dbReference>
<name>A0A9P1G7S3_9DINO</name>
<sequence>MVGILIEEMLGFNVTYSFGPGTADGYYAIAGCSTPNNAADRGCIEGQVSYQHVHTEAWLSGYESTWNAVQKLQNAPKALTSMGYSGFVSSYFTKRELDTAYATEGLALDFWTAFDSTWNQPWKYFDNPSVVNRSETLPCSQSNFYEHNIMRSYLTWSGDTAGVITQPDGSLIGNCQDGYFWQAPACRGNIANCIVYFTGGKGYSLTETMQKAAKWNMPLAIGIGATWSDFVSLPSKHKSLFYWWVPDPTFLAMDPVKSSFPDYNKQAWANGDQSTASSSLPVHKIVSRDLSSLSPRLELLVDNFNIDMGSLNKILMEQISSGDDWKSVACEWLQNNEETWQEWLPDESTCFPTLGLYNKITDEFVPDRSNKDGLVCRACPSGTYSVQISDDDGVTYICQACAPGTSQSSGAALACEPCAKGLFQDQPGQLRCKRCEVGTYQDEEGSPTCKQCPLNSRTLALGSVEFGDCGCEENYIDVGGEGNLTCAACQAGLLCPLMGTEESLKKGSHPLGEGYTPKVLEGYYSKKDSPLQVYKCGKVFQCPGGLPDTCAGGLTGTPCAECPQGGQTYSDGCEECELWRQFAWVIGAFFCLFILTMSYYLMTSKVTAKASVLFTTTCAFGMLVSLLQSIGIIGGMTVEFPINIKGLFSFMSIFVLDLESFGFACFAGANTAFRYSVSVVLFPIAVGWLALNFGVSKLVPRHAWDLTKVLSCMGQVMQVGFSTMSAVALAPFMCYTHPNNMLSLS</sequence>
<evidence type="ECO:0000313" key="4">
    <source>
        <dbReference type="EMBL" id="CAL4788192.1"/>
    </source>
</evidence>
<comment type="caution">
    <text evidence="3">The sequence shown here is derived from an EMBL/GenBank/DDBJ whole genome shotgun (WGS) entry which is preliminary data.</text>
</comment>
<reference evidence="4 5" key="2">
    <citation type="submission" date="2024-05" db="EMBL/GenBank/DDBJ databases">
        <authorList>
            <person name="Chen Y."/>
            <person name="Shah S."/>
            <person name="Dougan E. K."/>
            <person name="Thang M."/>
            <person name="Chan C."/>
        </authorList>
    </citation>
    <scope>NUCLEOTIDE SEQUENCE [LARGE SCALE GENOMIC DNA]</scope>
</reference>
<dbReference type="PANTHER" id="PTHR46967">
    <property type="entry name" value="INSULIN-LIKE GROWTH FACTOR BINDING PROTEIN,N-TERMINAL"/>
    <property type="match status" value="1"/>
</dbReference>
<keyword evidence="1" id="KW-0472">Membrane</keyword>
<dbReference type="SUPFAM" id="SSF53850">
    <property type="entry name" value="Periplasmic binding protein-like II"/>
    <property type="match status" value="1"/>
</dbReference>
<feature type="transmembrane region" description="Helical" evidence="1">
    <location>
        <begin position="675"/>
        <end position="695"/>
    </location>
</feature>
<keyword evidence="4" id="KW-0808">Transferase</keyword>
<gene>
    <name evidence="3" type="ORF">C1SCF055_LOCUS26967</name>
</gene>
<dbReference type="EMBL" id="CAMXCT030002855">
    <property type="protein sequence ID" value="CAL4788192.1"/>
    <property type="molecule type" value="Genomic_DNA"/>
</dbReference>
<evidence type="ECO:0000259" key="2">
    <source>
        <dbReference type="Pfam" id="PF07699"/>
    </source>
</evidence>
<feature type="transmembrane region" description="Helical" evidence="1">
    <location>
        <begin position="582"/>
        <end position="601"/>
    </location>
</feature>
<dbReference type="InterPro" id="IPR009030">
    <property type="entry name" value="Growth_fac_rcpt_cys_sf"/>
</dbReference>
<accession>A0A9P1G7S3</accession>
<evidence type="ECO:0000313" key="3">
    <source>
        <dbReference type="EMBL" id="CAI4000880.1"/>
    </source>
</evidence>
<dbReference type="EMBL" id="CAMXCT010002855">
    <property type="protein sequence ID" value="CAI4000880.1"/>
    <property type="molecule type" value="Genomic_DNA"/>
</dbReference>
<evidence type="ECO:0000256" key="1">
    <source>
        <dbReference type="SAM" id="Phobius"/>
    </source>
</evidence>
<dbReference type="Pfam" id="PF07699">
    <property type="entry name" value="Ephrin_rec_like"/>
    <property type="match status" value="1"/>
</dbReference>
<reference evidence="3" key="1">
    <citation type="submission" date="2022-10" db="EMBL/GenBank/DDBJ databases">
        <authorList>
            <person name="Chen Y."/>
            <person name="Dougan E. K."/>
            <person name="Chan C."/>
            <person name="Rhodes N."/>
            <person name="Thang M."/>
        </authorList>
    </citation>
    <scope>NUCLEOTIDE SEQUENCE</scope>
</reference>
<dbReference type="Proteomes" id="UP001152797">
    <property type="component" value="Unassembled WGS sequence"/>
</dbReference>
<protein>
    <submittedName>
        <fullName evidence="4">Tyrosine-protein kinase ephrin type A/B receptor-like domain-containing protein</fullName>
    </submittedName>
</protein>
<dbReference type="Gene3D" id="2.10.50.10">
    <property type="entry name" value="Tumor Necrosis Factor Receptor, subunit A, domain 2"/>
    <property type="match status" value="2"/>
</dbReference>
<keyword evidence="4" id="KW-0418">Kinase</keyword>
<dbReference type="EMBL" id="CAMXCT020002855">
    <property type="protein sequence ID" value="CAL1154255.1"/>
    <property type="molecule type" value="Genomic_DNA"/>
</dbReference>
<feature type="transmembrane region" description="Helical" evidence="1">
    <location>
        <begin position="647"/>
        <end position="668"/>
    </location>
</feature>
<dbReference type="Gene3D" id="3.40.190.10">
    <property type="entry name" value="Periplasmic binding protein-like II"/>
    <property type="match status" value="1"/>
</dbReference>
<keyword evidence="1" id="KW-1133">Transmembrane helix</keyword>
<feature type="transmembrane region" description="Helical" evidence="1">
    <location>
        <begin position="613"/>
        <end position="635"/>
    </location>
</feature>
<dbReference type="PANTHER" id="PTHR46967:SF1">
    <property type="entry name" value="KERATIN-ASSOCIATED PROTEIN 16-1-LIKE"/>
    <property type="match status" value="1"/>
</dbReference>
<dbReference type="CDD" id="cd00185">
    <property type="entry name" value="TNFRSF"/>
    <property type="match status" value="1"/>
</dbReference>